<dbReference type="EMBL" id="BAAAUV010000038">
    <property type="protein sequence ID" value="GAA3239502.1"/>
    <property type="molecule type" value="Genomic_DNA"/>
</dbReference>
<reference evidence="2" key="1">
    <citation type="journal article" date="2019" name="Int. J. Syst. Evol. Microbiol.">
        <title>The Global Catalogue of Microorganisms (GCM) 10K type strain sequencing project: providing services to taxonomists for standard genome sequencing and annotation.</title>
        <authorList>
            <consortium name="The Broad Institute Genomics Platform"/>
            <consortium name="The Broad Institute Genome Sequencing Center for Infectious Disease"/>
            <person name="Wu L."/>
            <person name="Ma J."/>
        </authorList>
    </citation>
    <scope>NUCLEOTIDE SEQUENCE [LARGE SCALE GENOMIC DNA]</scope>
    <source>
        <strain evidence="2">JCM 9377</strain>
    </source>
</reference>
<sequence length="105" mass="11152">MRSPASSETLIAGHSGAHHSLAQSAADGHHWVRWTDASSELAILASCHAEALDDPDDACVLFVGHEGPHDWEFDDYPAVVLADDPESLPLGAGPLPEADIFTDLK</sequence>
<accession>A0ABP6QMB9</accession>
<evidence type="ECO:0000313" key="1">
    <source>
        <dbReference type="EMBL" id="GAA3239502.1"/>
    </source>
</evidence>
<protein>
    <submittedName>
        <fullName evidence="1">Uncharacterized protein</fullName>
    </submittedName>
</protein>
<evidence type="ECO:0000313" key="2">
    <source>
        <dbReference type="Proteomes" id="UP001501237"/>
    </source>
</evidence>
<dbReference type="Proteomes" id="UP001501237">
    <property type="component" value="Unassembled WGS sequence"/>
</dbReference>
<proteinExistence type="predicted"/>
<gene>
    <name evidence="1" type="ORF">GCM10010468_75730</name>
</gene>
<comment type="caution">
    <text evidence="1">The sequence shown here is derived from an EMBL/GenBank/DDBJ whole genome shotgun (WGS) entry which is preliminary data.</text>
</comment>
<name>A0ABP6QMB9_9ACTN</name>
<keyword evidence="2" id="KW-1185">Reference proteome</keyword>
<organism evidence="1 2">
    <name type="scientific">Actinocorallia longicatena</name>
    <dbReference type="NCBI Taxonomy" id="111803"/>
    <lineage>
        <taxon>Bacteria</taxon>
        <taxon>Bacillati</taxon>
        <taxon>Actinomycetota</taxon>
        <taxon>Actinomycetes</taxon>
        <taxon>Streptosporangiales</taxon>
        <taxon>Thermomonosporaceae</taxon>
        <taxon>Actinocorallia</taxon>
    </lineage>
</organism>